<accession>A0A8K0RM62</accession>
<evidence type="ECO:0000259" key="1">
    <source>
        <dbReference type="Pfam" id="PF20150"/>
    </source>
</evidence>
<dbReference type="InterPro" id="IPR045518">
    <property type="entry name" value="2EXR"/>
</dbReference>
<sequence length="496" mass="57932">MGIFHQFIYLPYDIRYNIYILATPRRVVRVEERLSNPTEKQPWHETHDSYFDYAYESFCKEIANGSPNTNIKLHPEIAHFAHNWRSQLAWPSTQQSLDAYGFTSSRPAYEPWKPSKDTPRIPTEWLIDSPELAFVLTRDFYLYSNAEIPVFLHVCVESRQALVEWGYRLFFSTRTAGPRTWFNPGRDRLYIPFNQEDFPRRNSDEYASYELPPIPYPRIEPMLLSGCKWDIGLYNVQDLKTIRKVILGAPGRIEDDTLALYLGRILPLLSNVEELLLEDWSLDDFDHWFDNTTGAPILPSPTAASIRCIPVEDIDVVGSSFWPNDGPYEEWRVNCYTGTLSDYFRPFKATSSEPYHATKAKELQARLLEWRSTSKIAQKADVRIPTIRHVNLVPDSCAELYVDSRHGLWKAISSLTDEEIRQPDFRERFPEINVFPLPFNIQRRSPGEYRLGWLELLDDLQRRSGEITNPGLDGNQLQAWYLMNRLRFTEPLSTFL</sequence>
<organism evidence="2 3">
    <name type="scientific">Fusarium tricinctum</name>
    <dbReference type="NCBI Taxonomy" id="61284"/>
    <lineage>
        <taxon>Eukaryota</taxon>
        <taxon>Fungi</taxon>
        <taxon>Dikarya</taxon>
        <taxon>Ascomycota</taxon>
        <taxon>Pezizomycotina</taxon>
        <taxon>Sordariomycetes</taxon>
        <taxon>Hypocreomycetidae</taxon>
        <taxon>Hypocreales</taxon>
        <taxon>Nectriaceae</taxon>
        <taxon>Fusarium</taxon>
        <taxon>Fusarium tricinctum species complex</taxon>
    </lineage>
</organism>
<name>A0A8K0RM62_9HYPO</name>
<proteinExistence type="predicted"/>
<gene>
    <name evidence="2" type="ORF">BKA59DRAFT_530800</name>
</gene>
<feature type="domain" description="2EXR" evidence="1">
    <location>
        <begin position="4"/>
        <end position="189"/>
    </location>
</feature>
<evidence type="ECO:0000313" key="2">
    <source>
        <dbReference type="EMBL" id="KAH7238076.1"/>
    </source>
</evidence>
<dbReference type="Pfam" id="PF20150">
    <property type="entry name" value="2EXR"/>
    <property type="match status" value="1"/>
</dbReference>
<dbReference type="PANTHER" id="PTHR35910:SF6">
    <property type="entry name" value="2EXR DOMAIN-CONTAINING PROTEIN"/>
    <property type="match status" value="1"/>
</dbReference>
<dbReference type="AlphaFoldDB" id="A0A8K0RM62"/>
<dbReference type="PANTHER" id="PTHR35910">
    <property type="entry name" value="2EXR DOMAIN-CONTAINING PROTEIN"/>
    <property type="match status" value="1"/>
</dbReference>
<keyword evidence="3" id="KW-1185">Reference proteome</keyword>
<dbReference type="EMBL" id="JAGPXF010000006">
    <property type="protein sequence ID" value="KAH7238076.1"/>
    <property type="molecule type" value="Genomic_DNA"/>
</dbReference>
<comment type="caution">
    <text evidence="2">The sequence shown here is derived from an EMBL/GenBank/DDBJ whole genome shotgun (WGS) entry which is preliminary data.</text>
</comment>
<dbReference type="Proteomes" id="UP000813427">
    <property type="component" value="Unassembled WGS sequence"/>
</dbReference>
<dbReference type="OrthoDB" id="3513892at2759"/>
<protein>
    <recommendedName>
        <fullName evidence="1">2EXR domain-containing protein</fullName>
    </recommendedName>
</protein>
<reference evidence="2" key="1">
    <citation type="journal article" date="2021" name="Nat. Commun.">
        <title>Genetic determinants of endophytism in the Arabidopsis root mycobiome.</title>
        <authorList>
            <person name="Mesny F."/>
            <person name="Miyauchi S."/>
            <person name="Thiergart T."/>
            <person name="Pickel B."/>
            <person name="Atanasova L."/>
            <person name="Karlsson M."/>
            <person name="Huettel B."/>
            <person name="Barry K.W."/>
            <person name="Haridas S."/>
            <person name="Chen C."/>
            <person name="Bauer D."/>
            <person name="Andreopoulos W."/>
            <person name="Pangilinan J."/>
            <person name="LaButti K."/>
            <person name="Riley R."/>
            <person name="Lipzen A."/>
            <person name="Clum A."/>
            <person name="Drula E."/>
            <person name="Henrissat B."/>
            <person name="Kohler A."/>
            <person name="Grigoriev I.V."/>
            <person name="Martin F.M."/>
            <person name="Hacquard S."/>
        </authorList>
    </citation>
    <scope>NUCLEOTIDE SEQUENCE</scope>
    <source>
        <strain evidence="2">MPI-SDFR-AT-0068</strain>
    </source>
</reference>
<evidence type="ECO:0000313" key="3">
    <source>
        <dbReference type="Proteomes" id="UP000813427"/>
    </source>
</evidence>